<name>A0AA40D8J3_9PEZI</name>
<reference evidence="1" key="1">
    <citation type="submission" date="2023-06" db="EMBL/GenBank/DDBJ databases">
        <title>Genome-scale phylogeny and comparative genomics of the fungal order Sordariales.</title>
        <authorList>
            <consortium name="Lawrence Berkeley National Laboratory"/>
            <person name="Hensen N."/>
            <person name="Bonometti L."/>
            <person name="Westerberg I."/>
            <person name="Brannstrom I.O."/>
            <person name="Guillou S."/>
            <person name="Cros-Aarteil S."/>
            <person name="Calhoun S."/>
            <person name="Haridas S."/>
            <person name="Kuo A."/>
            <person name="Mondo S."/>
            <person name="Pangilinan J."/>
            <person name="Riley R."/>
            <person name="Labutti K."/>
            <person name="Andreopoulos B."/>
            <person name="Lipzen A."/>
            <person name="Chen C."/>
            <person name="Yanf M."/>
            <person name="Daum C."/>
            <person name="Ng V."/>
            <person name="Clum A."/>
            <person name="Steindorff A."/>
            <person name="Ohm R."/>
            <person name="Martin F."/>
            <person name="Silar P."/>
            <person name="Natvig D."/>
            <person name="Lalanne C."/>
            <person name="Gautier V."/>
            <person name="Ament-Velasquez S.L."/>
            <person name="Kruys A."/>
            <person name="Hutchinson M.I."/>
            <person name="Powell A.J."/>
            <person name="Barry K."/>
            <person name="Miller A.N."/>
            <person name="Grigoriev I.V."/>
            <person name="Debuchy R."/>
            <person name="Gladieux P."/>
            <person name="Thoren M.H."/>
            <person name="Johannesson H."/>
        </authorList>
    </citation>
    <scope>NUCLEOTIDE SEQUENCE</scope>
    <source>
        <strain evidence="1">CBS 307.81</strain>
    </source>
</reference>
<sequence length="206" mass="22119">MCNLGYSTISCTAVRSCPFGHTGTPGGKGGAAQPLAATIVSCCGEKHWGLAIVAGWQWGLRAVSRVGEIATTAKIICGCGTEDARQIVLRLDEYCGRHGAIRNLCSYDQDRKGVRTLKGPKCGNRSIIQLYGRSVPLRNWSLTGRNGTVSVSEGKCTIAPSPHGIGIWSSCKMRGLHKMSGCWVFRYAWCALTGAAKCEERCHVLL</sequence>
<evidence type="ECO:0000313" key="1">
    <source>
        <dbReference type="EMBL" id="KAK0667253.1"/>
    </source>
</evidence>
<dbReference type="EMBL" id="JAULSY010000075">
    <property type="protein sequence ID" value="KAK0667253.1"/>
    <property type="molecule type" value="Genomic_DNA"/>
</dbReference>
<protein>
    <submittedName>
        <fullName evidence="1">Uncharacterized protein</fullName>
    </submittedName>
</protein>
<comment type="caution">
    <text evidence="1">The sequence shown here is derived from an EMBL/GenBank/DDBJ whole genome shotgun (WGS) entry which is preliminary data.</text>
</comment>
<dbReference type="AlphaFoldDB" id="A0AA40D8J3"/>
<dbReference type="Proteomes" id="UP001174997">
    <property type="component" value="Unassembled WGS sequence"/>
</dbReference>
<organism evidence="1 2">
    <name type="scientific">Cercophora samala</name>
    <dbReference type="NCBI Taxonomy" id="330535"/>
    <lineage>
        <taxon>Eukaryota</taxon>
        <taxon>Fungi</taxon>
        <taxon>Dikarya</taxon>
        <taxon>Ascomycota</taxon>
        <taxon>Pezizomycotina</taxon>
        <taxon>Sordariomycetes</taxon>
        <taxon>Sordariomycetidae</taxon>
        <taxon>Sordariales</taxon>
        <taxon>Lasiosphaeriaceae</taxon>
        <taxon>Cercophora</taxon>
    </lineage>
</organism>
<keyword evidence="2" id="KW-1185">Reference proteome</keyword>
<gene>
    <name evidence="1" type="ORF">QBC41DRAFT_140370</name>
</gene>
<accession>A0AA40D8J3</accession>
<evidence type="ECO:0000313" key="2">
    <source>
        <dbReference type="Proteomes" id="UP001174997"/>
    </source>
</evidence>
<proteinExistence type="predicted"/>